<dbReference type="Gene3D" id="3.30.420.40">
    <property type="match status" value="2"/>
</dbReference>
<dbReference type="GO" id="GO:0005829">
    <property type="term" value="C:cytosol"/>
    <property type="evidence" value="ECO:0007669"/>
    <property type="project" value="TreeGrafter"/>
</dbReference>
<evidence type="ECO:0000256" key="1">
    <source>
        <dbReference type="ARBA" id="ARBA00010493"/>
    </source>
</evidence>
<sequence>MMNLLAIDTSTEKATVAISAYGQIYHQEQDAVRQHAQLLIPMIEALMAEAAIGLNQLDGIVFGCGPGSFTGLRIACSVAKALAYAQNLPLYPVSTLRAIAFEASQTSVAQFPTLPILAVLDARMNQLYWGEFSDQSYEAQEQVSNAHDIRLSAEKPILLAGVGFNTYWNEFPDKVCGSIQDKCLIYPNAIAMVNLVQSGLVKAVSAEEALPVYIRNQVTHGEPRG</sequence>
<feature type="domain" description="Gcp-like" evidence="4">
    <location>
        <begin position="30"/>
        <end position="143"/>
    </location>
</feature>
<dbReference type="EMBL" id="BMOB01000005">
    <property type="protein sequence ID" value="GGI85583.1"/>
    <property type="molecule type" value="Genomic_DNA"/>
</dbReference>
<dbReference type="GO" id="GO:0002949">
    <property type="term" value="P:tRNA threonylcarbamoyladenosine modification"/>
    <property type="evidence" value="ECO:0007669"/>
    <property type="project" value="InterPro"/>
</dbReference>
<dbReference type="PANTHER" id="PTHR11735:SF11">
    <property type="entry name" value="TRNA THREONYLCARBAMOYLADENOSINE BIOSYNTHESIS PROTEIN TSAB"/>
    <property type="match status" value="1"/>
</dbReference>
<protein>
    <recommendedName>
        <fullName evidence="2">tRNA threonylcarbamoyladenosine biosynthesis protein TsaB</fullName>
    </recommendedName>
    <alternativeName>
        <fullName evidence="3">t(6)A37 threonylcarbamoyladenosine biosynthesis protein TsaB</fullName>
    </alternativeName>
</protein>
<accession>A0A917JW90</accession>
<dbReference type="Pfam" id="PF00814">
    <property type="entry name" value="TsaD"/>
    <property type="match status" value="1"/>
</dbReference>
<keyword evidence="6" id="KW-1185">Reference proteome</keyword>
<name>A0A917JW90_9GAMM</name>
<comment type="caution">
    <text evidence="5">The sequence shown here is derived from an EMBL/GenBank/DDBJ whole genome shotgun (WGS) entry which is preliminary data.</text>
</comment>
<dbReference type="InterPro" id="IPR022496">
    <property type="entry name" value="T6A_TsaB"/>
</dbReference>
<dbReference type="AlphaFoldDB" id="A0A917JW90"/>
<evidence type="ECO:0000259" key="4">
    <source>
        <dbReference type="Pfam" id="PF00814"/>
    </source>
</evidence>
<evidence type="ECO:0000313" key="5">
    <source>
        <dbReference type="EMBL" id="GGI85583.1"/>
    </source>
</evidence>
<comment type="similarity">
    <text evidence="1">Belongs to the KAE1 / TsaD family. TsaB subfamily.</text>
</comment>
<reference evidence="5" key="1">
    <citation type="journal article" date="2014" name="Int. J. Syst. Evol. Microbiol.">
        <title>Complete genome sequence of Corynebacterium casei LMG S-19264T (=DSM 44701T), isolated from a smear-ripened cheese.</title>
        <authorList>
            <consortium name="US DOE Joint Genome Institute (JGI-PGF)"/>
            <person name="Walter F."/>
            <person name="Albersmeier A."/>
            <person name="Kalinowski J."/>
            <person name="Ruckert C."/>
        </authorList>
    </citation>
    <scope>NUCLEOTIDE SEQUENCE</scope>
    <source>
        <strain evidence="5">JCM 13919</strain>
    </source>
</reference>
<dbReference type="RefSeq" id="WP_188668210.1">
    <property type="nucleotide sequence ID" value="NZ_BMOB01000005.1"/>
</dbReference>
<dbReference type="PANTHER" id="PTHR11735">
    <property type="entry name" value="TRNA N6-ADENOSINE THREONYLCARBAMOYLTRANSFERASE"/>
    <property type="match status" value="1"/>
</dbReference>
<dbReference type="InterPro" id="IPR000905">
    <property type="entry name" value="Gcp-like_dom"/>
</dbReference>
<dbReference type="NCBIfam" id="TIGR03725">
    <property type="entry name" value="T6A_YeaZ"/>
    <property type="match status" value="1"/>
</dbReference>
<dbReference type="SUPFAM" id="SSF53067">
    <property type="entry name" value="Actin-like ATPase domain"/>
    <property type="match status" value="2"/>
</dbReference>
<evidence type="ECO:0000256" key="2">
    <source>
        <dbReference type="ARBA" id="ARBA00019012"/>
    </source>
</evidence>
<reference evidence="5" key="2">
    <citation type="submission" date="2020-09" db="EMBL/GenBank/DDBJ databases">
        <authorList>
            <person name="Sun Q."/>
            <person name="Ohkuma M."/>
        </authorList>
    </citation>
    <scope>NUCLEOTIDE SEQUENCE</scope>
    <source>
        <strain evidence="5">JCM 13919</strain>
    </source>
</reference>
<gene>
    <name evidence="5" type="ORF">GCM10007966_12740</name>
</gene>
<dbReference type="InterPro" id="IPR043129">
    <property type="entry name" value="ATPase_NBD"/>
</dbReference>
<proteinExistence type="inferred from homology"/>
<evidence type="ECO:0000256" key="3">
    <source>
        <dbReference type="ARBA" id="ARBA00032446"/>
    </source>
</evidence>
<evidence type="ECO:0000313" key="6">
    <source>
        <dbReference type="Proteomes" id="UP000630149"/>
    </source>
</evidence>
<dbReference type="Proteomes" id="UP000630149">
    <property type="component" value="Unassembled WGS sequence"/>
</dbReference>
<organism evidence="5 6">
    <name type="scientific">Legionella impletisoli</name>
    <dbReference type="NCBI Taxonomy" id="343510"/>
    <lineage>
        <taxon>Bacteria</taxon>
        <taxon>Pseudomonadati</taxon>
        <taxon>Pseudomonadota</taxon>
        <taxon>Gammaproteobacteria</taxon>
        <taxon>Legionellales</taxon>
        <taxon>Legionellaceae</taxon>
        <taxon>Legionella</taxon>
    </lineage>
</organism>
<dbReference type="CDD" id="cd24032">
    <property type="entry name" value="ASKHA_NBD_TsaB"/>
    <property type="match status" value="1"/>
</dbReference>